<accession>A0A5M6CH07</accession>
<keyword evidence="5" id="KW-0804">Transcription</keyword>
<keyword evidence="3" id="KW-0805">Transcription regulation</keyword>
<dbReference type="SMART" id="SM00862">
    <property type="entry name" value="Trans_reg_C"/>
    <property type="match status" value="1"/>
</dbReference>
<organism evidence="10 11">
    <name type="scientific">Taibaiella lutea</name>
    <dbReference type="NCBI Taxonomy" id="2608001"/>
    <lineage>
        <taxon>Bacteria</taxon>
        <taxon>Pseudomonadati</taxon>
        <taxon>Bacteroidota</taxon>
        <taxon>Chitinophagia</taxon>
        <taxon>Chitinophagales</taxon>
        <taxon>Chitinophagaceae</taxon>
        <taxon>Taibaiella</taxon>
    </lineage>
</organism>
<dbReference type="SUPFAM" id="SSF52172">
    <property type="entry name" value="CheY-like"/>
    <property type="match status" value="1"/>
</dbReference>
<reference evidence="10 11" key="1">
    <citation type="submission" date="2019-09" db="EMBL/GenBank/DDBJ databases">
        <title>Genome sequence and assembly of Taibaiella sp.</title>
        <authorList>
            <person name="Chhetri G."/>
        </authorList>
    </citation>
    <scope>NUCLEOTIDE SEQUENCE [LARGE SCALE GENOMIC DNA]</scope>
    <source>
        <strain evidence="10 11">KVB11</strain>
    </source>
</reference>
<dbReference type="Pfam" id="PF00486">
    <property type="entry name" value="Trans_reg_C"/>
    <property type="match status" value="1"/>
</dbReference>
<dbReference type="GO" id="GO:0032993">
    <property type="term" value="C:protein-DNA complex"/>
    <property type="evidence" value="ECO:0007669"/>
    <property type="project" value="TreeGrafter"/>
</dbReference>
<dbReference type="InterPro" id="IPR036388">
    <property type="entry name" value="WH-like_DNA-bd_sf"/>
</dbReference>
<dbReference type="InterPro" id="IPR001867">
    <property type="entry name" value="OmpR/PhoB-type_DNA-bd"/>
</dbReference>
<evidence type="ECO:0000259" key="9">
    <source>
        <dbReference type="PROSITE" id="PS51755"/>
    </source>
</evidence>
<evidence type="ECO:0000259" key="8">
    <source>
        <dbReference type="PROSITE" id="PS50110"/>
    </source>
</evidence>
<dbReference type="SUPFAM" id="SSF46894">
    <property type="entry name" value="C-terminal effector domain of the bipartite response regulators"/>
    <property type="match status" value="1"/>
</dbReference>
<dbReference type="RefSeq" id="WP_150032198.1">
    <property type="nucleotide sequence ID" value="NZ_VWSH01000002.1"/>
</dbReference>
<evidence type="ECO:0000256" key="4">
    <source>
        <dbReference type="ARBA" id="ARBA00023125"/>
    </source>
</evidence>
<sequence length="224" mass="25367">MKVLIIEDERELADSIITYLSSEQFICEPAKDFNAAMEKIHLNDYSCIVLDLTLPNGSGLDILRELKKQQKEDGVLIISARNSIDDKIEGLNLGADDYLAKPFHLAELGARVAAIIRRKSFGGQNIIAIDHLTLDLSDKTLKHDGQPVSLTRKEYELLLYFISNKNRVVTKESIVEHLWGDDIDMADSYDFIYSHIKNLRKKLIQAGCPDYIKAVYGMGYKFSI</sequence>
<dbReference type="Pfam" id="PF00072">
    <property type="entry name" value="Response_reg"/>
    <property type="match status" value="1"/>
</dbReference>
<dbReference type="InterPro" id="IPR039420">
    <property type="entry name" value="WalR-like"/>
</dbReference>
<keyword evidence="2" id="KW-0902">Two-component regulatory system</keyword>
<dbReference type="PROSITE" id="PS50110">
    <property type="entry name" value="RESPONSE_REGULATORY"/>
    <property type="match status" value="1"/>
</dbReference>
<name>A0A5M6CH07_9BACT</name>
<dbReference type="Gene3D" id="1.10.10.10">
    <property type="entry name" value="Winged helix-like DNA-binding domain superfamily/Winged helix DNA-binding domain"/>
    <property type="match status" value="1"/>
</dbReference>
<dbReference type="Gene3D" id="6.10.250.690">
    <property type="match status" value="1"/>
</dbReference>
<evidence type="ECO:0000256" key="5">
    <source>
        <dbReference type="ARBA" id="ARBA00023163"/>
    </source>
</evidence>
<feature type="domain" description="Response regulatory" evidence="8">
    <location>
        <begin position="2"/>
        <end position="116"/>
    </location>
</feature>
<evidence type="ECO:0000256" key="7">
    <source>
        <dbReference type="PROSITE-ProRule" id="PRU01091"/>
    </source>
</evidence>
<dbReference type="CDD" id="cd00383">
    <property type="entry name" value="trans_reg_C"/>
    <property type="match status" value="1"/>
</dbReference>
<dbReference type="Gene3D" id="3.40.50.2300">
    <property type="match status" value="1"/>
</dbReference>
<dbReference type="InterPro" id="IPR016032">
    <property type="entry name" value="Sig_transdc_resp-reg_C-effctor"/>
</dbReference>
<dbReference type="EMBL" id="VWSH01000002">
    <property type="protein sequence ID" value="KAA5534518.1"/>
    <property type="molecule type" value="Genomic_DNA"/>
</dbReference>
<dbReference type="PANTHER" id="PTHR48111">
    <property type="entry name" value="REGULATOR OF RPOS"/>
    <property type="match status" value="1"/>
</dbReference>
<feature type="DNA-binding region" description="OmpR/PhoB-type" evidence="7">
    <location>
        <begin position="124"/>
        <end position="224"/>
    </location>
</feature>
<dbReference type="InterPro" id="IPR001789">
    <property type="entry name" value="Sig_transdc_resp-reg_receiver"/>
</dbReference>
<dbReference type="PANTHER" id="PTHR48111:SF22">
    <property type="entry name" value="REGULATOR OF RPOS"/>
    <property type="match status" value="1"/>
</dbReference>
<dbReference type="InterPro" id="IPR011006">
    <property type="entry name" value="CheY-like_superfamily"/>
</dbReference>
<keyword evidence="1 6" id="KW-0597">Phosphoprotein</keyword>
<dbReference type="SMART" id="SM00448">
    <property type="entry name" value="REC"/>
    <property type="match status" value="1"/>
</dbReference>
<feature type="domain" description="OmpR/PhoB-type" evidence="9">
    <location>
        <begin position="124"/>
        <end position="224"/>
    </location>
</feature>
<dbReference type="PROSITE" id="PS51755">
    <property type="entry name" value="OMPR_PHOB"/>
    <property type="match status" value="1"/>
</dbReference>
<evidence type="ECO:0000256" key="2">
    <source>
        <dbReference type="ARBA" id="ARBA00023012"/>
    </source>
</evidence>
<evidence type="ECO:0000313" key="10">
    <source>
        <dbReference type="EMBL" id="KAA5534518.1"/>
    </source>
</evidence>
<evidence type="ECO:0000256" key="6">
    <source>
        <dbReference type="PROSITE-ProRule" id="PRU00169"/>
    </source>
</evidence>
<dbReference type="GO" id="GO:0000976">
    <property type="term" value="F:transcription cis-regulatory region binding"/>
    <property type="evidence" value="ECO:0007669"/>
    <property type="project" value="TreeGrafter"/>
</dbReference>
<evidence type="ECO:0000256" key="3">
    <source>
        <dbReference type="ARBA" id="ARBA00023015"/>
    </source>
</evidence>
<evidence type="ECO:0000256" key="1">
    <source>
        <dbReference type="ARBA" id="ARBA00022553"/>
    </source>
</evidence>
<comment type="caution">
    <text evidence="10">The sequence shown here is derived from an EMBL/GenBank/DDBJ whole genome shotgun (WGS) entry which is preliminary data.</text>
</comment>
<feature type="modified residue" description="4-aspartylphosphate" evidence="6">
    <location>
        <position position="51"/>
    </location>
</feature>
<gene>
    <name evidence="10" type="ORF">F0919_07815</name>
</gene>
<dbReference type="AlphaFoldDB" id="A0A5M6CH07"/>
<proteinExistence type="predicted"/>
<dbReference type="GO" id="GO:0000156">
    <property type="term" value="F:phosphorelay response regulator activity"/>
    <property type="evidence" value="ECO:0007669"/>
    <property type="project" value="TreeGrafter"/>
</dbReference>
<dbReference type="GO" id="GO:0005829">
    <property type="term" value="C:cytosol"/>
    <property type="evidence" value="ECO:0007669"/>
    <property type="project" value="TreeGrafter"/>
</dbReference>
<dbReference type="Proteomes" id="UP000323632">
    <property type="component" value="Unassembled WGS sequence"/>
</dbReference>
<keyword evidence="4 7" id="KW-0238">DNA-binding</keyword>
<protein>
    <submittedName>
        <fullName evidence="10">Response regulator transcription factor</fullName>
    </submittedName>
</protein>
<dbReference type="GO" id="GO:0006355">
    <property type="term" value="P:regulation of DNA-templated transcription"/>
    <property type="evidence" value="ECO:0007669"/>
    <property type="project" value="InterPro"/>
</dbReference>
<keyword evidence="11" id="KW-1185">Reference proteome</keyword>
<evidence type="ECO:0000313" key="11">
    <source>
        <dbReference type="Proteomes" id="UP000323632"/>
    </source>
</evidence>